<dbReference type="Proteomes" id="UP000196531">
    <property type="component" value="Unassembled WGS sequence"/>
</dbReference>
<comment type="caution">
    <text evidence="1">The sequence shown here is derived from an EMBL/GenBank/DDBJ whole genome shotgun (WGS) entry which is preliminary data.</text>
</comment>
<dbReference type="AlphaFoldDB" id="A0A1Y5F2G3"/>
<accession>A0A1Y5F2G3</accession>
<proteinExistence type="predicted"/>
<protein>
    <recommendedName>
        <fullName evidence="3">Peptidase S24/S26A/S26B/S26C domain-containing protein</fullName>
    </recommendedName>
</protein>
<dbReference type="GO" id="GO:0004252">
    <property type="term" value="F:serine-type endopeptidase activity"/>
    <property type="evidence" value="ECO:0007669"/>
    <property type="project" value="InterPro"/>
</dbReference>
<dbReference type="EMBL" id="MAAO01000015">
    <property type="protein sequence ID" value="OUR93626.1"/>
    <property type="molecule type" value="Genomic_DNA"/>
</dbReference>
<evidence type="ECO:0000313" key="1">
    <source>
        <dbReference type="EMBL" id="OUR93626.1"/>
    </source>
</evidence>
<reference evidence="2" key="1">
    <citation type="journal article" date="2017" name="Proc. Natl. Acad. Sci. U.S.A.">
        <title>Simulation of Deepwater Horizon oil plume reveals substrate specialization within a complex community of hydrocarbon-degraders.</title>
        <authorList>
            <person name="Hu P."/>
            <person name="Dubinsky E.A."/>
            <person name="Probst A.J."/>
            <person name="Wang J."/>
            <person name="Sieber C.M.K."/>
            <person name="Tom L.M."/>
            <person name="Gardinali P."/>
            <person name="Banfield J.F."/>
            <person name="Atlas R.M."/>
            <person name="Andersen G.L."/>
        </authorList>
    </citation>
    <scope>NUCLEOTIDE SEQUENCE [LARGE SCALE GENOMIC DNA]</scope>
</reference>
<dbReference type="CDD" id="cd06530">
    <property type="entry name" value="S26_SPase_I"/>
    <property type="match status" value="1"/>
</dbReference>
<name>A0A1Y5F2G3_9BACT</name>
<evidence type="ECO:0008006" key="3">
    <source>
        <dbReference type="Google" id="ProtNLM"/>
    </source>
</evidence>
<dbReference type="InterPro" id="IPR036286">
    <property type="entry name" value="LexA/Signal_pep-like_sf"/>
</dbReference>
<organism evidence="1 2">
    <name type="scientific">Halobacteriovorax marinus</name>
    <dbReference type="NCBI Taxonomy" id="97084"/>
    <lineage>
        <taxon>Bacteria</taxon>
        <taxon>Pseudomonadati</taxon>
        <taxon>Bdellovibrionota</taxon>
        <taxon>Bacteriovoracia</taxon>
        <taxon>Bacteriovoracales</taxon>
        <taxon>Halobacteriovoraceae</taxon>
        <taxon>Halobacteriovorax</taxon>
    </lineage>
</organism>
<dbReference type="GO" id="GO:0006465">
    <property type="term" value="P:signal peptide processing"/>
    <property type="evidence" value="ECO:0007669"/>
    <property type="project" value="InterPro"/>
</dbReference>
<sequence length="124" mass="14571">MKSKREFEDFLMMKKIILSRGNIEVEIVSDSMEPLIKTGELIKVQNVEEDLKLFDIIVFWRDGQFVSHFVWRFNGISHKTITTRSLKDKGANELPVEFENVLGIIKDKKISLYTKVIMRLFYGK</sequence>
<dbReference type="InterPro" id="IPR019533">
    <property type="entry name" value="Peptidase_S26"/>
</dbReference>
<evidence type="ECO:0000313" key="2">
    <source>
        <dbReference type="Proteomes" id="UP000196531"/>
    </source>
</evidence>
<gene>
    <name evidence="1" type="ORF">A9Q84_19345</name>
</gene>
<dbReference type="SUPFAM" id="SSF51306">
    <property type="entry name" value="LexA/Signal peptidase"/>
    <property type="match status" value="1"/>
</dbReference>